<evidence type="ECO:0000259" key="1">
    <source>
        <dbReference type="PROSITE" id="PS51725"/>
    </source>
</evidence>
<reference evidence="2 3" key="1">
    <citation type="submission" date="2018-02" db="EMBL/GenBank/DDBJ databases">
        <authorList>
            <person name="Cohen D.B."/>
            <person name="Kent A.D."/>
        </authorList>
    </citation>
    <scope>NUCLEOTIDE SEQUENCE [LARGE SCALE GENOMIC DNA]</scope>
    <source>
        <strain evidence="2 3">ULC007</strain>
    </source>
</reference>
<gene>
    <name evidence="2" type="ORF">C7B65_11145</name>
</gene>
<dbReference type="InterPro" id="IPR007138">
    <property type="entry name" value="ABM_dom"/>
</dbReference>
<dbReference type="GO" id="GO:0004497">
    <property type="term" value="F:monooxygenase activity"/>
    <property type="evidence" value="ECO:0007669"/>
    <property type="project" value="UniProtKB-KW"/>
</dbReference>
<dbReference type="STRING" id="1920490.GCA_001895925_04676"/>
<dbReference type="SUPFAM" id="SSF54909">
    <property type="entry name" value="Dimeric alpha+beta barrel"/>
    <property type="match status" value="1"/>
</dbReference>
<protein>
    <submittedName>
        <fullName evidence="2">Antibiotic biosynthesis monooxygenase</fullName>
    </submittedName>
</protein>
<reference evidence="2 3" key="2">
    <citation type="submission" date="2018-03" db="EMBL/GenBank/DDBJ databases">
        <title>The ancient ancestry and fast evolution of plastids.</title>
        <authorList>
            <person name="Moore K.R."/>
            <person name="Magnabosco C."/>
            <person name="Momper L."/>
            <person name="Gold D.A."/>
            <person name="Bosak T."/>
            <person name="Fournier G.P."/>
        </authorList>
    </citation>
    <scope>NUCLEOTIDE SEQUENCE [LARGE SCALE GENOMIC DNA]</scope>
    <source>
        <strain evidence="2 3">ULC007</strain>
    </source>
</reference>
<organism evidence="2 3">
    <name type="scientific">Phormidesmis priestleyi ULC007</name>
    <dbReference type="NCBI Taxonomy" id="1920490"/>
    <lineage>
        <taxon>Bacteria</taxon>
        <taxon>Bacillati</taxon>
        <taxon>Cyanobacteriota</taxon>
        <taxon>Cyanophyceae</taxon>
        <taxon>Leptolyngbyales</taxon>
        <taxon>Leptolyngbyaceae</taxon>
        <taxon>Phormidesmis</taxon>
    </lineage>
</organism>
<name>A0A2T1DG84_9CYAN</name>
<dbReference type="InterPro" id="IPR011008">
    <property type="entry name" value="Dimeric_a/b-barrel"/>
</dbReference>
<dbReference type="EMBL" id="PVWG01000010">
    <property type="protein sequence ID" value="PSB19467.1"/>
    <property type="molecule type" value="Genomic_DNA"/>
</dbReference>
<dbReference type="AlphaFoldDB" id="A0A2T1DG84"/>
<keyword evidence="2" id="KW-0560">Oxidoreductase</keyword>
<dbReference type="Pfam" id="PF03992">
    <property type="entry name" value="ABM"/>
    <property type="match status" value="1"/>
</dbReference>
<proteinExistence type="predicted"/>
<dbReference type="Gene3D" id="3.30.70.100">
    <property type="match status" value="1"/>
</dbReference>
<keyword evidence="2" id="KW-0503">Monooxygenase</keyword>
<dbReference type="OrthoDB" id="9798157at2"/>
<evidence type="ECO:0000313" key="3">
    <source>
        <dbReference type="Proteomes" id="UP000238634"/>
    </source>
</evidence>
<comment type="caution">
    <text evidence="2">The sequence shown here is derived from an EMBL/GenBank/DDBJ whole genome shotgun (WGS) entry which is preliminary data.</text>
</comment>
<accession>A0A2T1DG84</accession>
<feature type="domain" description="ABM" evidence="1">
    <location>
        <begin position="2"/>
        <end position="99"/>
    </location>
</feature>
<sequence length="105" mass="11935">MILEVAVLDVKPGLAPEFETTFKAASAIVASMPGYISHQLQRCIKTANRYILLVYWNTLDDYIVGFRSSAQTESTLSQLQQIKRLVCGIYRARKLSRSMGIREMY</sequence>
<dbReference type="PROSITE" id="PS51725">
    <property type="entry name" value="ABM"/>
    <property type="match status" value="1"/>
</dbReference>
<keyword evidence="3" id="KW-1185">Reference proteome</keyword>
<dbReference type="Proteomes" id="UP000238634">
    <property type="component" value="Unassembled WGS sequence"/>
</dbReference>
<evidence type="ECO:0000313" key="2">
    <source>
        <dbReference type="EMBL" id="PSB19467.1"/>
    </source>
</evidence>